<organism evidence="1 2">
    <name type="scientific">Phaedon cochleariae</name>
    <name type="common">Mustard beetle</name>
    <dbReference type="NCBI Taxonomy" id="80249"/>
    <lineage>
        <taxon>Eukaryota</taxon>
        <taxon>Metazoa</taxon>
        <taxon>Ecdysozoa</taxon>
        <taxon>Arthropoda</taxon>
        <taxon>Hexapoda</taxon>
        <taxon>Insecta</taxon>
        <taxon>Pterygota</taxon>
        <taxon>Neoptera</taxon>
        <taxon>Endopterygota</taxon>
        <taxon>Coleoptera</taxon>
        <taxon>Polyphaga</taxon>
        <taxon>Cucujiformia</taxon>
        <taxon>Chrysomeloidea</taxon>
        <taxon>Chrysomelidae</taxon>
        <taxon>Chrysomelinae</taxon>
        <taxon>Chrysomelini</taxon>
        <taxon>Phaedon</taxon>
    </lineage>
</organism>
<dbReference type="AlphaFoldDB" id="A0A9N9X3M8"/>
<sequence>MIIGKLHSQWRQATEDADTVIVNEALSLAERTETEVVVVRDDIDLGHRPVGRPANEALSLAERTETEVVVVGEDIDLLVDLSTKPCLWLNVLRLRLVILTGLCLRDNVFFLKPGKGNVPPTTYSPMHALTNKTIREYIMFLHAMSGCDTTLAPYNQGKFVKTVTKNPNLADVVSVFKNPEATPESIAAAGERFLVNLYGFTGRTEPSINRLSYTIPPLAAAATQHSFRVYLQVQQWLGVEKNAEDWGWKRATNGLEPINFLQAPAPLELLRLVSCRCIKTWAKKCRCKKAGLDCTNLCIDCEGSCNNVTIESDLTIPLNDGPFDVEVQDELGFTFAPGS</sequence>
<dbReference type="EMBL" id="OU896719">
    <property type="protein sequence ID" value="CAG9816061.1"/>
    <property type="molecule type" value="Genomic_DNA"/>
</dbReference>
<name>A0A9N9X3M8_PHACE</name>
<accession>A0A9N9X3M8</accession>
<keyword evidence="2" id="KW-1185">Reference proteome</keyword>
<evidence type="ECO:0000313" key="1">
    <source>
        <dbReference type="EMBL" id="CAG9816061.1"/>
    </source>
</evidence>
<proteinExistence type="predicted"/>
<gene>
    <name evidence="1" type="ORF">PHAECO_LOCUS3769</name>
</gene>
<reference evidence="1" key="1">
    <citation type="submission" date="2022-01" db="EMBL/GenBank/DDBJ databases">
        <authorList>
            <person name="King R."/>
        </authorList>
    </citation>
    <scope>NUCLEOTIDE SEQUENCE</scope>
</reference>
<dbReference type="Proteomes" id="UP001153737">
    <property type="component" value="Chromosome 13"/>
</dbReference>
<dbReference type="OrthoDB" id="6781249at2759"/>
<evidence type="ECO:0000313" key="2">
    <source>
        <dbReference type="Proteomes" id="UP001153737"/>
    </source>
</evidence>
<reference evidence="1" key="2">
    <citation type="submission" date="2022-10" db="EMBL/GenBank/DDBJ databases">
        <authorList>
            <consortium name="ENA_rothamsted_submissions"/>
            <consortium name="culmorum"/>
            <person name="King R."/>
        </authorList>
    </citation>
    <scope>NUCLEOTIDE SEQUENCE</scope>
</reference>
<protein>
    <submittedName>
        <fullName evidence="1">Uncharacterized protein</fullName>
    </submittedName>
</protein>